<dbReference type="EMBL" id="LR590464">
    <property type="protein sequence ID" value="VTP69529.1"/>
    <property type="molecule type" value="Genomic_DNA"/>
</dbReference>
<sequence length="52" mass="6256">MSFFPLRSDAGRFLDWALIFMSVRAVDEVSDPPHNLDIFRRFTLYRFAIFRD</sequence>
<proteinExistence type="predicted"/>
<accession>A0A4U9I2Z1</accession>
<reference evidence="1 2" key="1">
    <citation type="submission" date="2019-05" db="EMBL/GenBank/DDBJ databases">
        <authorList>
            <consortium name="Pathogen Informatics"/>
        </authorList>
    </citation>
    <scope>NUCLEOTIDE SEQUENCE [LARGE SCALE GENOMIC DNA]</scope>
    <source>
        <strain evidence="1 2">NCTC13032</strain>
    </source>
</reference>
<protein>
    <submittedName>
        <fullName evidence="1">Uncharacterized protein</fullName>
    </submittedName>
</protein>
<dbReference type="Proteomes" id="UP000310719">
    <property type="component" value="Chromosome"/>
</dbReference>
<evidence type="ECO:0000313" key="2">
    <source>
        <dbReference type="Proteomes" id="UP000310719"/>
    </source>
</evidence>
<organism evidence="1 2">
    <name type="scientific">Leclercia adecarboxylata</name>
    <dbReference type="NCBI Taxonomy" id="83655"/>
    <lineage>
        <taxon>Bacteria</taxon>
        <taxon>Pseudomonadati</taxon>
        <taxon>Pseudomonadota</taxon>
        <taxon>Gammaproteobacteria</taxon>
        <taxon>Enterobacterales</taxon>
        <taxon>Enterobacteriaceae</taxon>
        <taxon>Leclercia</taxon>
    </lineage>
</organism>
<name>A0A4U9I2Z1_9ENTR</name>
<evidence type="ECO:0000313" key="1">
    <source>
        <dbReference type="EMBL" id="VTP69529.1"/>
    </source>
</evidence>
<gene>
    <name evidence="1" type="ORF">NCTC13032_04434</name>
</gene>
<dbReference type="AlphaFoldDB" id="A0A4U9I2Z1"/>